<proteinExistence type="predicted"/>
<evidence type="ECO:0000313" key="1">
    <source>
        <dbReference type="EMBL" id="RXI03067.1"/>
    </source>
</evidence>
<dbReference type="PANTHER" id="PTHR33389:SF18">
    <property type="entry name" value="OS01G0677900 PROTEIN"/>
    <property type="match status" value="1"/>
</dbReference>
<dbReference type="Proteomes" id="UP000290289">
    <property type="component" value="Chromosome 3"/>
</dbReference>
<comment type="caution">
    <text evidence="1">The sequence shown here is derived from an EMBL/GenBank/DDBJ whole genome shotgun (WGS) entry which is preliminary data.</text>
</comment>
<dbReference type="PANTHER" id="PTHR33389">
    <property type="entry name" value="FAMILY PROTEIN, PUTATIVE (DUF2921)-RELATED"/>
    <property type="match status" value="1"/>
</dbReference>
<dbReference type="AlphaFoldDB" id="A0A498K6U3"/>
<evidence type="ECO:0000313" key="2">
    <source>
        <dbReference type="Proteomes" id="UP000290289"/>
    </source>
</evidence>
<name>A0A498K6U3_MALDO</name>
<reference evidence="1 2" key="1">
    <citation type="submission" date="2018-10" db="EMBL/GenBank/DDBJ databases">
        <title>A high-quality apple genome assembly.</title>
        <authorList>
            <person name="Hu J."/>
        </authorList>
    </citation>
    <scope>NUCLEOTIDE SEQUENCE [LARGE SCALE GENOMIC DNA]</scope>
    <source>
        <strain evidence="2">cv. HFTH1</strain>
        <tissue evidence="1">Young leaf</tissue>
    </source>
</reference>
<gene>
    <name evidence="1" type="ORF">DVH24_003145</name>
</gene>
<keyword evidence="2" id="KW-1185">Reference proteome</keyword>
<dbReference type="EMBL" id="RDQH01000329">
    <property type="protein sequence ID" value="RXI03067.1"/>
    <property type="molecule type" value="Genomic_DNA"/>
</dbReference>
<organism evidence="1 2">
    <name type="scientific">Malus domestica</name>
    <name type="common">Apple</name>
    <name type="synonym">Pyrus malus</name>
    <dbReference type="NCBI Taxonomy" id="3750"/>
    <lineage>
        <taxon>Eukaryota</taxon>
        <taxon>Viridiplantae</taxon>
        <taxon>Streptophyta</taxon>
        <taxon>Embryophyta</taxon>
        <taxon>Tracheophyta</taxon>
        <taxon>Spermatophyta</taxon>
        <taxon>Magnoliopsida</taxon>
        <taxon>eudicotyledons</taxon>
        <taxon>Gunneridae</taxon>
        <taxon>Pentapetalae</taxon>
        <taxon>rosids</taxon>
        <taxon>fabids</taxon>
        <taxon>Rosales</taxon>
        <taxon>Rosaceae</taxon>
        <taxon>Amygdaloideae</taxon>
        <taxon>Maleae</taxon>
        <taxon>Malus</taxon>
    </lineage>
</organism>
<sequence length="99" mass="11534">MISRINYKYSLVSNKSDIEFEIKYSSHCLSAKICTPFADSDLPRIVSLKAIECSENTQRMRVQVEFGDISNPWYQRPFNPNTRHGMQRTINYVLLLVES</sequence>
<accession>A0A498K6U3</accession>
<protein>
    <submittedName>
        <fullName evidence="1">Uncharacterized protein</fullName>
    </submittedName>
</protein>